<dbReference type="STRING" id="51031.W2TPN4"/>
<evidence type="ECO:0000313" key="2">
    <source>
        <dbReference type="Proteomes" id="UP000053676"/>
    </source>
</evidence>
<reference evidence="2" key="1">
    <citation type="journal article" date="2014" name="Nat. Genet.">
        <title>Genome of the human hookworm Necator americanus.</title>
        <authorList>
            <person name="Tang Y.T."/>
            <person name="Gao X."/>
            <person name="Rosa B.A."/>
            <person name="Abubucker S."/>
            <person name="Hallsworth-Pepin K."/>
            <person name="Martin J."/>
            <person name="Tyagi R."/>
            <person name="Heizer E."/>
            <person name="Zhang X."/>
            <person name="Bhonagiri-Palsikar V."/>
            <person name="Minx P."/>
            <person name="Warren W.C."/>
            <person name="Wang Q."/>
            <person name="Zhan B."/>
            <person name="Hotez P.J."/>
            <person name="Sternberg P.W."/>
            <person name="Dougall A."/>
            <person name="Gaze S.T."/>
            <person name="Mulvenna J."/>
            <person name="Sotillo J."/>
            <person name="Ranganathan S."/>
            <person name="Rabelo E.M."/>
            <person name="Wilson R.K."/>
            <person name="Felgner P.L."/>
            <person name="Bethony J."/>
            <person name="Hawdon J.M."/>
            <person name="Gasser R.B."/>
            <person name="Loukas A."/>
            <person name="Mitreva M."/>
        </authorList>
    </citation>
    <scope>NUCLEOTIDE SEQUENCE [LARGE SCALE GENOMIC DNA]</scope>
</reference>
<dbReference type="OrthoDB" id="5851625at2759"/>
<organism evidence="1 2">
    <name type="scientific">Necator americanus</name>
    <name type="common">Human hookworm</name>
    <dbReference type="NCBI Taxonomy" id="51031"/>
    <lineage>
        <taxon>Eukaryota</taxon>
        <taxon>Metazoa</taxon>
        <taxon>Ecdysozoa</taxon>
        <taxon>Nematoda</taxon>
        <taxon>Chromadorea</taxon>
        <taxon>Rhabditida</taxon>
        <taxon>Rhabditina</taxon>
        <taxon>Rhabditomorpha</taxon>
        <taxon>Strongyloidea</taxon>
        <taxon>Ancylostomatidae</taxon>
        <taxon>Bunostominae</taxon>
        <taxon>Necator</taxon>
    </lineage>
</organism>
<dbReference type="KEGG" id="nai:NECAME_17581"/>
<dbReference type="Pfam" id="PF02995">
    <property type="entry name" value="DUF229"/>
    <property type="match status" value="1"/>
</dbReference>
<keyword evidence="2" id="KW-1185">Reference proteome</keyword>
<evidence type="ECO:0000313" key="1">
    <source>
        <dbReference type="EMBL" id="ETN83096.1"/>
    </source>
</evidence>
<dbReference type="AlphaFoldDB" id="W2TPN4"/>
<sequence length="131" mass="14519">MPRTAEIMNRLGYEFLCGYIKVGDDSMVNLEPVLAGDIPEALNESIYDNSSDIICEWILPTNKNLGATPLPFLLKTMKESNWAAAVFMGEWFGNGRSCSYEGIEDRFSGLKGFLDCQYTSIGLPSLAIHIV</sequence>
<protein>
    <submittedName>
        <fullName evidence="1">Uncharacterized protein</fullName>
    </submittedName>
</protein>
<dbReference type="EMBL" id="KI658309">
    <property type="protein sequence ID" value="ETN83096.1"/>
    <property type="molecule type" value="Genomic_DNA"/>
</dbReference>
<gene>
    <name evidence="1" type="ORF">NECAME_17581</name>
</gene>
<accession>W2TPN4</accession>
<name>W2TPN4_NECAM</name>
<proteinExistence type="predicted"/>
<dbReference type="InterPro" id="IPR004245">
    <property type="entry name" value="DUF229"/>
</dbReference>
<dbReference type="Proteomes" id="UP000053676">
    <property type="component" value="Unassembled WGS sequence"/>
</dbReference>